<dbReference type="InParanoid" id="A0A2K2DGF1"/>
<reference evidence="2" key="2">
    <citation type="submission" date="2017-06" db="EMBL/GenBank/DDBJ databases">
        <title>WGS assembly of Brachypodium distachyon.</title>
        <authorList>
            <consortium name="The International Brachypodium Initiative"/>
            <person name="Lucas S."/>
            <person name="Harmon-Smith M."/>
            <person name="Lail K."/>
            <person name="Tice H."/>
            <person name="Grimwood J."/>
            <person name="Bruce D."/>
            <person name="Barry K."/>
            <person name="Shu S."/>
            <person name="Lindquist E."/>
            <person name="Wang M."/>
            <person name="Pitluck S."/>
            <person name="Vogel J.P."/>
            <person name="Garvin D.F."/>
            <person name="Mockler T.C."/>
            <person name="Schmutz J."/>
            <person name="Rokhsar D."/>
            <person name="Bevan M.W."/>
        </authorList>
    </citation>
    <scope>NUCLEOTIDE SEQUENCE</scope>
    <source>
        <strain evidence="2">Bd21</strain>
    </source>
</reference>
<dbReference type="Gramene" id="PNT73354">
    <property type="protein sequence ID" value="PNT73354"/>
    <property type="gene ID" value="BRADI_2g57406v3"/>
</dbReference>
<evidence type="ECO:0000313" key="4">
    <source>
        <dbReference type="Proteomes" id="UP000008810"/>
    </source>
</evidence>
<dbReference type="AlphaFoldDB" id="A0A2K2DGF1"/>
<proteinExistence type="predicted"/>
<name>A0A2K2DGF1_BRADI</name>
<reference evidence="3" key="3">
    <citation type="submission" date="2018-08" db="UniProtKB">
        <authorList>
            <consortium name="EnsemblPlants"/>
        </authorList>
    </citation>
    <scope>IDENTIFICATION</scope>
    <source>
        <strain evidence="3">cv. Bd21</strain>
    </source>
</reference>
<accession>A0A2K2DGF1</accession>
<organism evidence="2">
    <name type="scientific">Brachypodium distachyon</name>
    <name type="common">Purple false brome</name>
    <name type="synonym">Trachynia distachya</name>
    <dbReference type="NCBI Taxonomy" id="15368"/>
    <lineage>
        <taxon>Eukaryota</taxon>
        <taxon>Viridiplantae</taxon>
        <taxon>Streptophyta</taxon>
        <taxon>Embryophyta</taxon>
        <taxon>Tracheophyta</taxon>
        <taxon>Spermatophyta</taxon>
        <taxon>Magnoliopsida</taxon>
        <taxon>Liliopsida</taxon>
        <taxon>Poales</taxon>
        <taxon>Poaceae</taxon>
        <taxon>BOP clade</taxon>
        <taxon>Pooideae</taxon>
        <taxon>Stipodae</taxon>
        <taxon>Brachypodieae</taxon>
        <taxon>Brachypodium</taxon>
    </lineage>
</organism>
<evidence type="ECO:0000256" key="1">
    <source>
        <dbReference type="SAM" id="MobiDB-lite"/>
    </source>
</evidence>
<dbReference type="EMBL" id="CM000881">
    <property type="protein sequence ID" value="PNT73354.1"/>
    <property type="molecule type" value="Genomic_DNA"/>
</dbReference>
<keyword evidence="4" id="KW-1185">Reference proteome</keyword>
<evidence type="ECO:0000313" key="2">
    <source>
        <dbReference type="EMBL" id="PNT73354.1"/>
    </source>
</evidence>
<sequence length="229" mass="25144">LGWRAAAVRIAASLGGASGSSGRIGQWQLRGAARERRCVAATGDAAGRLDPRRHRRLQPRRWLQRRRLGPERGEARQARAGGLARARRAQGLLLQRLDLSRDFTAAAGGDVACSDVAGVIKSCLRFGWSWREASLGDGGRLDDDWGHRVLGEGEAAHPARPSRARNPDIDRRRQRLRLSLSGEELGVSPPAKRIPATERRIPPLPPLLPGWRRPLAPHDVIVQGQALRR</sequence>
<evidence type="ECO:0000313" key="3">
    <source>
        <dbReference type="EnsemblPlants" id="PNT73354"/>
    </source>
</evidence>
<dbReference type="EnsemblPlants" id="PNT73354">
    <property type="protein sequence ID" value="PNT73354"/>
    <property type="gene ID" value="BRADI_2g57406v3"/>
</dbReference>
<dbReference type="Proteomes" id="UP000008810">
    <property type="component" value="Chromosome 2"/>
</dbReference>
<feature type="non-terminal residue" evidence="2">
    <location>
        <position position="1"/>
    </location>
</feature>
<gene>
    <name evidence="2" type="ORF">BRADI_2g57406v3</name>
</gene>
<reference evidence="2 3" key="1">
    <citation type="journal article" date="2010" name="Nature">
        <title>Genome sequencing and analysis of the model grass Brachypodium distachyon.</title>
        <authorList>
            <consortium name="International Brachypodium Initiative"/>
        </authorList>
    </citation>
    <scope>NUCLEOTIDE SEQUENCE [LARGE SCALE GENOMIC DNA]</scope>
    <source>
        <strain evidence="2 3">Bd21</strain>
    </source>
</reference>
<feature type="region of interest" description="Disordered" evidence="1">
    <location>
        <begin position="152"/>
        <end position="172"/>
    </location>
</feature>
<protein>
    <submittedName>
        <fullName evidence="2 3">Uncharacterized protein</fullName>
    </submittedName>
</protein>